<name>A0ABV6MC29_9ACTN</name>
<dbReference type="SUPFAM" id="SSF53927">
    <property type="entry name" value="Cytidine deaminase-like"/>
    <property type="match status" value="1"/>
</dbReference>
<evidence type="ECO:0000313" key="4">
    <source>
        <dbReference type="Proteomes" id="UP001589867"/>
    </source>
</evidence>
<dbReference type="PROSITE" id="PS51747">
    <property type="entry name" value="CYT_DCMP_DEAMINASES_2"/>
    <property type="match status" value="1"/>
</dbReference>
<evidence type="ECO:0000256" key="1">
    <source>
        <dbReference type="SAM" id="MobiDB-lite"/>
    </source>
</evidence>
<dbReference type="InterPro" id="IPR002125">
    <property type="entry name" value="CMP_dCMP_dom"/>
</dbReference>
<evidence type="ECO:0000313" key="3">
    <source>
        <dbReference type="EMBL" id="MFC0531928.1"/>
    </source>
</evidence>
<accession>A0ABV6MC29</accession>
<dbReference type="Pfam" id="PF14437">
    <property type="entry name" value="MafB19-deam"/>
    <property type="match status" value="1"/>
</dbReference>
<feature type="domain" description="CMP/dCMP-type deaminase" evidence="2">
    <location>
        <begin position="1"/>
        <end position="52"/>
    </location>
</feature>
<proteinExistence type="predicted"/>
<organism evidence="3 4">
    <name type="scientific">Phytohabitans kaempferiae</name>
    <dbReference type="NCBI Taxonomy" id="1620943"/>
    <lineage>
        <taxon>Bacteria</taxon>
        <taxon>Bacillati</taxon>
        <taxon>Actinomycetota</taxon>
        <taxon>Actinomycetes</taxon>
        <taxon>Micromonosporales</taxon>
        <taxon>Micromonosporaceae</taxon>
    </lineage>
</organism>
<protein>
    <submittedName>
        <fullName evidence="3">Deaminase</fullName>
    </submittedName>
</protein>
<dbReference type="EMBL" id="JBHLUH010000061">
    <property type="protein sequence ID" value="MFC0531928.1"/>
    <property type="molecule type" value="Genomic_DNA"/>
</dbReference>
<dbReference type="InterPro" id="IPR016193">
    <property type="entry name" value="Cytidine_deaminase-like"/>
</dbReference>
<dbReference type="InterPro" id="IPR058535">
    <property type="entry name" value="MafB19-deam"/>
</dbReference>
<keyword evidence="4" id="KW-1185">Reference proteome</keyword>
<evidence type="ECO:0000259" key="2">
    <source>
        <dbReference type="PROSITE" id="PS51747"/>
    </source>
</evidence>
<feature type="region of interest" description="Disordered" evidence="1">
    <location>
        <begin position="46"/>
        <end position="72"/>
    </location>
</feature>
<reference evidence="3 4" key="1">
    <citation type="submission" date="2024-09" db="EMBL/GenBank/DDBJ databases">
        <authorList>
            <person name="Sun Q."/>
            <person name="Mori K."/>
        </authorList>
    </citation>
    <scope>NUCLEOTIDE SEQUENCE [LARGE SCALE GENOMIC DNA]</scope>
    <source>
        <strain evidence="3 4">TBRC 3947</strain>
    </source>
</reference>
<gene>
    <name evidence="3" type="ORF">ACFFIA_30190</name>
</gene>
<dbReference type="Gene3D" id="3.40.140.10">
    <property type="entry name" value="Cytidine Deaminase, domain 2"/>
    <property type="match status" value="1"/>
</dbReference>
<dbReference type="Proteomes" id="UP001589867">
    <property type="component" value="Unassembled WGS sequence"/>
</dbReference>
<sequence>MLAATDDTTMYTSCQPCGMRAGAIVRAGLGRVVYALSTDQLEALKPGGGWPAVPQEGPRPAPRGPRGGGRLLLTGRRRFGLVGARAVASPS</sequence>
<comment type="caution">
    <text evidence="3">The sequence shown here is derived from an EMBL/GenBank/DDBJ whole genome shotgun (WGS) entry which is preliminary data.</text>
</comment>
<dbReference type="RefSeq" id="WP_377257214.1">
    <property type="nucleotide sequence ID" value="NZ_JBHLUH010000061.1"/>
</dbReference>